<evidence type="ECO:0000256" key="2">
    <source>
        <dbReference type="ARBA" id="ARBA00022801"/>
    </source>
</evidence>
<evidence type="ECO:0000259" key="4">
    <source>
        <dbReference type="SMART" id="SM00228"/>
    </source>
</evidence>
<sequence>MQSFRLSVVIFLILSLLKTAGAASELDFSRVVTVLTKPVPATALYRNDKTLGATTGLLLPGGRYVVAPYSEVKEALFIEVVLPDGDSLSARFKTYDQFTELAFLELEHQIREKRKLTYTRRTPVPGERVYLVTRRGELEVYPGWVVRNPSPLRVHGYLREDYFKVFSPAVYSGPVFNARGEFCGFLVSLPSTVGKFEALVESGRTIRLAVERFLQEGRVTWAWLGVETVPISASLVRALGIPSRRGLLVTKVYPRSPAARAGLRAGRATKSVGNRIYQIGGDLILKVSGLPVERPEELFNLVLSKRPGETLELEILRRGKRRYIAIKLSRRPER</sequence>
<dbReference type="EMBL" id="LWLG01000012">
    <property type="protein sequence ID" value="OAQ20369.1"/>
    <property type="molecule type" value="Genomic_DNA"/>
</dbReference>
<feature type="chain" id="PRO_5008100222" description="PDZ domain-containing protein" evidence="3">
    <location>
        <begin position="23"/>
        <end position="334"/>
    </location>
</feature>
<reference evidence="5 6" key="1">
    <citation type="submission" date="2016-04" db="EMBL/GenBank/DDBJ databases">
        <title>Genome analysis of Thermosulfurimonas dismutans, the first thermophilic sulfur-disproportionating bacterium of the phylum Thermodesulfobacteria.</title>
        <authorList>
            <person name="Mardanov A.V."/>
            <person name="Beletsky A.V."/>
            <person name="Kadnikov V.V."/>
            <person name="Slobodkin A.I."/>
            <person name="Ravin N.V."/>
        </authorList>
    </citation>
    <scope>NUCLEOTIDE SEQUENCE [LARGE SCALE GENOMIC DNA]</scope>
    <source>
        <strain evidence="5 6">S95</strain>
    </source>
</reference>
<keyword evidence="1" id="KW-0645">Protease</keyword>
<proteinExistence type="predicted"/>
<feature type="signal peptide" evidence="3">
    <location>
        <begin position="1"/>
        <end position="22"/>
    </location>
</feature>
<dbReference type="PANTHER" id="PTHR43343">
    <property type="entry name" value="PEPTIDASE S12"/>
    <property type="match status" value="1"/>
</dbReference>
<dbReference type="SUPFAM" id="SSF50156">
    <property type="entry name" value="PDZ domain-like"/>
    <property type="match status" value="1"/>
</dbReference>
<dbReference type="InterPro" id="IPR009003">
    <property type="entry name" value="Peptidase_S1_PA"/>
</dbReference>
<dbReference type="RefSeq" id="WP_068671037.1">
    <property type="nucleotide sequence ID" value="NZ_LWLG01000012.1"/>
</dbReference>
<dbReference type="Pfam" id="PF13180">
    <property type="entry name" value="PDZ_2"/>
    <property type="match status" value="1"/>
</dbReference>
<keyword evidence="6" id="KW-1185">Reference proteome</keyword>
<dbReference type="Gene3D" id="2.30.42.10">
    <property type="match status" value="1"/>
</dbReference>
<dbReference type="AlphaFoldDB" id="A0A179D3S9"/>
<dbReference type="OrthoDB" id="9766361at2"/>
<organism evidence="5 6">
    <name type="scientific">Thermosulfurimonas dismutans</name>
    <dbReference type="NCBI Taxonomy" id="999894"/>
    <lineage>
        <taxon>Bacteria</taxon>
        <taxon>Pseudomonadati</taxon>
        <taxon>Thermodesulfobacteriota</taxon>
        <taxon>Thermodesulfobacteria</taxon>
        <taxon>Thermodesulfobacteriales</taxon>
        <taxon>Thermodesulfobacteriaceae</taxon>
        <taxon>Thermosulfurimonas</taxon>
    </lineage>
</organism>
<comment type="caution">
    <text evidence="5">The sequence shown here is derived from an EMBL/GenBank/DDBJ whole genome shotgun (WGS) entry which is preliminary data.</text>
</comment>
<dbReference type="SUPFAM" id="SSF50494">
    <property type="entry name" value="Trypsin-like serine proteases"/>
    <property type="match status" value="1"/>
</dbReference>
<dbReference type="InterPro" id="IPR036034">
    <property type="entry name" value="PDZ_sf"/>
</dbReference>
<keyword evidence="2" id="KW-0378">Hydrolase</keyword>
<dbReference type="PANTHER" id="PTHR43343:SF3">
    <property type="entry name" value="PROTEASE DO-LIKE 8, CHLOROPLASTIC"/>
    <property type="match status" value="1"/>
</dbReference>
<dbReference type="Proteomes" id="UP000078390">
    <property type="component" value="Unassembled WGS sequence"/>
</dbReference>
<evidence type="ECO:0000313" key="6">
    <source>
        <dbReference type="Proteomes" id="UP000078390"/>
    </source>
</evidence>
<dbReference type="InterPro" id="IPR001478">
    <property type="entry name" value="PDZ"/>
</dbReference>
<evidence type="ECO:0000256" key="1">
    <source>
        <dbReference type="ARBA" id="ARBA00022670"/>
    </source>
</evidence>
<evidence type="ECO:0000256" key="3">
    <source>
        <dbReference type="SAM" id="SignalP"/>
    </source>
</evidence>
<evidence type="ECO:0000313" key="5">
    <source>
        <dbReference type="EMBL" id="OAQ20369.1"/>
    </source>
</evidence>
<dbReference type="SMART" id="SM00228">
    <property type="entry name" value="PDZ"/>
    <property type="match status" value="1"/>
</dbReference>
<dbReference type="GO" id="GO:0006508">
    <property type="term" value="P:proteolysis"/>
    <property type="evidence" value="ECO:0007669"/>
    <property type="project" value="UniProtKB-KW"/>
</dbReference>
<accession>A0A179D3S9</accession>
<protein>
    <recommendedName>
        <fullName evidence="4">PDZ domain-containing protein</fullName>
    </recommendedName>
</protein>
<name>A0A179D3S9_9BACT</name>
<dbReference type="GO" id="GO:0008233">
    <property type="term" value="F:peptidase activity"/>
    <property type="evidence" value="ECO:0007669"/>
    <property type="project" value="UniProtKB-KW"/>
</dbReference>
<gene>
    <name evidence="5" type="ORF">TDIS_1564</name>
</gene>
<dbReference type="InterPro" id="IPR051201">
    <property type="entry name" value="Chloro_Bact_Ser_Proteases"/>
</dbReference>
<dbReference type="STRING" id="999894.TDIS_1564"/>
<keyword evidence="3" id="KW-0732">Signal</keyword>
<feature type="domain" description="PDZ" evidence="4">
    <location>
        <begin position="222"/>
        <end position="319"/>
    </location>
</feature>